<proteinExistence type="predicted"/>
<keyword evidence="4" id="KW-1185">Reference proteome</keyword>
<sequence>MVETTSLPRVEPAEPVTPSPQRRRGALLGACVLVVAVAVAGTGVGRFGIQARDAAAHLTRAAALFQRLATDLREGRVGSATSTAAALRTETRAARDRTAGPLWGVAALAPGYGDDVRAVRTVADALDDLARDGIVPLARAVGGSALAAGGRIDPEALSRSAAAVLAADRAVRVARDRVVALPRGGLTRKLRRGVDGLRDLLDRAVTLSAPIARAAALAPPLLGADGPRTYLVVLQDNAELRATGGRAWAYVVLGVESGELSIVEQGTAETDLDATAADVNAGPHFPAAAAALRELYRRRHGRTVDGVLATDPVALSYLLRATGPVDVPGAEPLTAENAVRTLLSDTHATRDPRARDRYVAAAARAVFAALRRPGTDPRSTLAELDRAATERRLLLWSAHEAEQRLIAGTALAGTLPESDGDRPTLGVFLNDDTGGKLGYYLRQSVEVRVGDCRPDGRRELHATVALASTAPRRGLPERVRGRAGSAVARTAVSVFAPTGGAVDGATLDGRPVPIDARTERGRAVGTLSVDLAPGAHTLVGFTLLTADTRHGPRTVAPRLRTTPAATPWLTATGTAPRC</sequence>
<keyword evidence="2" id="KW-0472">Membrane</keyword>
<dbReference type="EMBL" id="BOPF01000024">
    <property type="protein sequence ID" value="GIJ49094.1"/>
    <property type="molecule type" value="Genomic_DNA"/>
</dbReference>
<protein>
    <recommendedName>
        <fullName evidence="5">DUF4012 domain-containing protein</fullName>
    </recommendedName>
</protein>
<dbReference type="Proteomes" id="UP000619260">
    <property type="component" value="Unassembled WGS sequence"/>
</dbReference>
<accession>A0A8J3YP22</accession>
<dbReference type="Pfam" id="PF13196">
    <property type="entry name" value="DUF4012"/>
    <property type="match status" value="1"/>
</dbReference>
<dbReference type="InterPro" id="IPR025101">
    <property type="entry name" value="DUF4012"/>
</dbReference>
<organism evidence="3 4">
    <name type="scientific">Virgisporangium aliadipatigenens</name>
    <dbReference type="NCBI Taxonomy" id="741659"/>
    <lineage>
        <taxon>Bacteria</taxon>
        <taxon>Bacillati</taxon>
        <taxon>Actinomycetota</taxon>
        <taxon>Actinomycetes</taxon>
        <taxon>Micromonosporales</taxon>
        <taxon>Micromonosporaceae</taxon>
        <taxon>Virgisporangium</taxon>
    </lineage>
</organism>
<evidence type="ECO:0000256" key="2">
    <source>
        <dbReference type="SAM" id="Phobius"/>
    </source>
</evidence>
<evidence type="ECO:0000256" key="1">
    <source>
        <dbReference type="SAM" id="MobiDB-lite"/>
    </source>
</evidence>
<reference evidence="3" key="1">
    <citation type="submission" date="2021-01" db="EMBL/GenBank/DDBJ databases">
        <title>Whole genome shotgun sequence of Virgisporangium aliadipatigenens NBRC 105644.</title>
        <authorList>
            <person name="Komaki H."/>
            <person name="Tamura T."/>
        </authorList>
    </citation>
    <scope>NUCLEOTIDE SEQUENCE</scope>
    <source>
        <strain evidence="3">NBRC 105644</strain>
    </source>
</reference>
<feature type="region of interest" description="Disordered" evidence="1">
    <location>
        <begin position="1"/>
        <end position="22"/>
    </location>
</feature>
<evidence type="ECO:0008006" key="5">
    <source>
        <dbReference type="Google" id="ProtNLM"/>
    </source>
</evidence>
<name>A0A8J3YP22_9ACTN</name>
<feature type="transmembrane region" description="Helical" evidence="2">
    <location>
        <begin position="26"/>
        <end position="49"/>
    </location>
</feature>
<gene>
    <name evidence="3" type="ORF">Val02_59800</name>
</gene>
<evidence type="ECO:0000313" key="4">
    <source>
        <dbReference type="Proteomes" id="UP000619260"/>
    </source>
</evidence>
<evidence type="ECO:0000313" key="3">
    <source>
        <dbReference type="EMBL" id="GIJ49094.1"/>
    </source>
</evidence>
<comment type="caution">
    <text evidence="3">The sequence shown here is derived from an EMBL/GenBank/DDBJ whole genome shotgun (WGS) entry which is preliminary data.</text>
</comment>
<dbReference type="RefSeq" id="WP_203902560.1">
    <property type="nucleotide sequence ID" value="NZ_BOPF01000024.1"/>
</dbReference>
<keyword evidence="2" id="KW-0812">Transmembrane</keyword>
<dbReference type="AlphaFoldDB" id="A0A8J3YP22"/>
<keyword evidence="2" id="KW-1133">Transmembrane helix</keyword>